<evidence type="ECO:0000256" key="2">
    <source>
        <dbReference type="ARBA" id="ARBA00022857"/>
    </source>
</evidence>
<gene>
    <name evidence="5" type="ORF">ENJ96_09615</name>
</gene>
<feature type="domain" description="Nitroreductase" evidence="4">
    <location>
        <begin position="16"/>
        <end position="202"/>
    </location>
</feature>
<dbReference type="EMBL" id="DROK01000280">
    <property type="protein sequence ID" value="HHI98089.1"/>
    <property type="molecule type" value="Genomic_DNA"/>
</dbReference>
<sequence length="223" mass="26744">MNPELKDFILKTFYFRHACKEFDPEKKIPEEEFGLILEAARLSPSSFGFEPWYFLIVNNPALRQKLLPYTWGGQKQIPTCSHLIVCLARKSYFMRWDRPYITYMMQEVQKLPPELQELKRQRYRQFQEEDFKLLESERALFDWACKQTYIAMANMMTVAAMLGIDSCPLEGFHQEKIEEILAQHFDIDREKFGIAYMLCFGYRVKEPRPKTRQPLEKIVKWYP</sequence>
<dbReference type="Gene3D" id="3.40.109.10">
    <property type="entry name" value="NADH Oxidase"/>
    <property type="match status" value="1"/>
</dbReference>
<evidence type="ECO:0000256" key="1">
    <source>
        <dbReference type="ARBA" id="ARBA00007118"/>
    </source>
</evidence>
<dbReference type="SUPFAM" id="SSF55469">
    <property type="entry name" value="FMN-dependent nitroreductase-like"/>
    <property type="match status" value="1"/>
</dbReference>
<dbReference type="InterPro" id="IPR029479">
    <property type="entry name" value="Nitroreductase"/>
</dbReference>
<evidence type="ECO:0000256" key="3">
    <source>
        <dbReference type="ARBA" id="ARBA00023002"/>
    </source>
</evidence>
<dbReference type="InterPro" id="IPR000415">
    <property type="entry name" value="Nitroreductase-like"/>
</dbReference>
<dbReference type="Proteomes" id="UP000886101">
    <property type="component" value="Unassembled WGS sequence"/>
</dbReference>
<keyword evidence="2" id="KW-0521">NADP</keyword>
<comment type="similarity">
    <text evidence="1">Belongs to the nitroreductase family.</text>
</comment>
<evidence type="ECO:0000259" key="4">
    <source>
        <dbReference type="Pfam" id="PF00881"/>
    </source>
</evidence>
<organism evidence="5">
    <name type="scientific">Thermodesulfatator atlanticus</name>
    <dbReference type="NCBI Taxonomy" id="501497"/>
    <lineage>
        <taxon>Bacteria</taxon>
        <taxon>Pseudomonadati</taxon>
        <taxon>Thermodesulfobacteriota</taxon>
        <taxon>Thermodesulfobacteria</taxon>
        <taxon>Thermodesulfobacteriales</taxon>
        <taxon>Thermodesulfatatoraceae</taxon>
        <taxon>Thermodesulfatator</taxon>
    </lineage>
</organism>
<dbReference type="Pfam" id="PF00881">
    <property type="entry name" value="Nitroreductase"/>
    <property type="match status" value="1"/>
</dbReference>
<evidence type="ECO:0000313" key="5">
    <source>
        <dbReference type="EMBL" id="HHI98089.1"/>
    </source>
</evidence>
<comment type="caution">
    <text evidence="5">The sequence shown here is derived from an EMBL/GenBank/DDBJ whole genome shotgun (WGS) entry which is preliminary data.</text>
</comment>
<reference evidence="5" key="1">
    <citation type="journal article" date="2020" name="mSystems">
        <title>Genome- and Community-Level Interaction Insights into Carbon Utilization and Element Cycling Functions of Hydrothermarchaeota in Hydrothermal Sediment.</title>
        <authorList>
            <person name="Zhou Z."/>
            <person name="Liu Y."/>
            <person name="Xu W."/>
            <person name="Pan J."/>
            <person name="Luo Z.H."/>
            <person name="Li M."/>
        </authorList>
    </citation>
    <scope>NUCLEOTIDE SEQUENCE [LARGE SCALE GENOMIC DNA]</scope>
    <source>
        <strain evidence="5">HyVt-533</strain>
    </source>
</reference>
<accession>A0A7V5P1W8</accession>
<proteinExistence type="inferred from homology"/>
<dbReference type="GO" id="GO:0016491">
    <property type="term" value="F:oxidoreductase activity"/>
    <property type="evidence" value="ECO:0007669"/>
    <property type="project" value="UniProtKB-KW"/>
</dbReference>
<dbReference type="CDD" id="cd02149">
    <property type="entry name" value="NfsB-like"/>
    <property type="match status" value="1"/>
</dbReference>
<dbReference type="InterPro" id="IPR033878">
    <property type="entry name" value="NfsB-like"/>
</dbReference>
<keyword evidence="3" id="KW-0560">Oxidoreductase</keyword>
<protein>
    <submittedName>
        <fullName evidence="5">NAD(P)H-dependent oxidoreductase</fullName>
    </submittedName>
</protein>
<dbReference type="PANTHER" id="PTHR43673">
    <property type="entry name" value="NAD(P)H NITROREDUCTASE YDGI-RELATED"/>
    <property type="match status" value="1"/>
</dbReference>
<name>A0A7V5P1W8_9BACT</name>
<dbReference type="AlphaFoldDB" id="A0A7V5P1W8"/>